<dbReference type="EMBL" id="JAIRBM010000001">
    <property type="protein sequence ID" value="MBZ6074771.1"/>
    <property type="molecule type" value="Genomic_DNA"/>
</dbReference>
<dbReference type="PANTHER" id="PTHR43179">
    <property type="entry name" value="RHAMNOSYLTRANSFERASE WBBL"/>
    <property type="match status" value="1"/>
</dbReference>
<dbReference type="RefSeq" id="WP_224310829.1">
    <property type="nucleotide sequence ID" value="NZ_JAIRBM010000001.1"/>
</dbReference>
<feature type="domain" description="Glycosyltransferase 2-like" evidence="1">
    <location>
        <begin position="15"/>
        <end position="172"/>
    </location>
</feature>
<dbReference type="SUPFAM" id="SSF53448">
    <property type="entry name" value="Nucleotide-diphospho-sugar transferases"/>
    <property type="match status" value="1"/>
</dbReference>
<protein>
    <submittedName>
        <fullName evidence="2">Glycosyltransferase family 2 protein</fullName>
    </submittedName>
</protein>
<organism evidence="2 3">
    <name type="scientific">Microvirga puerhi</name>
    <dbReference type="NCBI Taxonomy" id="2876078"/>
    <lineage>
        <taxon>Bacteria</taxon>
        <taxon>Pseudomonadati</taxon>
        <taxon>Pseudomonadota</taxon>
        <taxon>Alphaproteobacteria</taxon>
        <taxon>Hyphomicrobiales</taxon>
        <taxon>Methylobacteriaceae</taxon>
        <taxon>Microvirga</taxon>
    </lineage>
</organism>
<gene>
    <name evidence="2" type="ORF">K9B37_00455</name>
</gene>
<dbReference type="PANTHER" id="PTHR43179:SF7">
    <property type="entry name" value="RHAMNOSYLTRANSFERASE WBBL"/>
    <property type="match status" value="1"/>
</dbReference>
<evidence type="ECO:0000313" key="2">
    <source>
        <dbReference type="EMBL" id="MBZ6074771.1"/>
    </source>
</evidence>
<keyword evidence="3" id="KW-1185">Reference proteome</keyword>
<dbReference type="CDD" id="cd04186">
    <property type="entry name" value="GT_2_like_c"/>
    <property type="match status" value="1"/>
</dbReference>
<dbReference type="InterPro" id="IPR029044">
    <property type="entry name" value="Nucleotide-diphossugar_trans"/>
</dbReference>
<proteinExistence type="predicted"/>
<accession>A0ABS7VH06</accession>
<sequence>MSRRPPDGEAPVVTAIVVAFDSAHALPDCLDALRGEGIATIVVDNASTDDSAALSERRGARVIRNGRNEGYGRANNTGVRAADTEFVLIVNPDVIVQKGAVAALVDAAQRYPDAGFFAPQIVEPSGRVFFQPRSLLAKHLTNPGGKLVLPEGEACAPFFSGACFLMRRSFFLDLGGFDEKIFLFYEDDDLCRRIADTGAALIYVPQARVGHGRGRSSGPKPGLVFKSRWHQAWSRAYVSRKYGLPDPAPSMFAVNALKTLAAGLSFRRSLIERYGGSAAGALAFLRGRSALRQEGLS</sequence>
<dbReference type="Proteomes" id="UP000704176">
    <property type="component" value="Unassembled WGS sequence"/>
</dbReference>
<dbReference type="Pfam" id="PF00535">
    <property type="entry name" value="Glycos_transf_2"/>
    <property type="match status" value="1"/>
</dbReference>
<dbReference type="Gene3D" id="3.90.550.10">
    <property type="entry name" value="Spore Coat Polysaccharide Biosynthesis Protein SpsA, Chain A"/>
    <property type="match status" value="1"/>
</dbReference>
<evidence type="ECO:0000259" key="1">
    <source>
        <dbReference type="Pfam" id="PF00535"/>
    </source>
</evidence>
<dbReference type="InterPro" id="IPR001173">
    <property type="entry name" value="Glyco_trans_2-like"/>
</dbReference>
<reference evidence="2 3" key="1">
    <citation type="submission" date="2021-09" db="EMBL/GenBank/DDBJ databases">
        <title>The complete genome sequence of a new microorganism.</title>
        <authorList>
            <person name="Zi Z."/>
        </authorList>
    </citation>
    <scope>NUCLEOTIDE SEQUENCE [LARGE SCALE GENOMIC DNA]</scope>
    <source>
        <strain evidence="2 3">WGZ8</strain>
    </source>
</reference>
<evidence type="ECO:0000313" key="3">
    <source>
        <dbReference type="Proteomes" id="UP000704176"/>
    </source>
</evidence>
<name>A0ABS7VH06_9HYPH</name>
<comment type="caution">
    <text evidence="2">The sequence shown here is derived from an EMBL/GenBank/DDBJ whole genome shotgun (WGS) entry which is preliminary data.</text>
</comment>